<dbReference type="Gene3D" id="3.30.470.10">
    <property type="match status" value="1"/>
</dbReference>
<comment type="subunit">
    <text evidence="3">Homodimer.</text>
</comment>
<dbReference type="InterPro" id="IPR050571">
    <property type="entry name" value="Class-IV_PLP-Dep_Aminotrnsfr"/>
</dbReference>
<dbReference type="InterPro" id="IPR036038">
    <property type="entry name" value="Aminotransferase-like"/>
</dbReference>
<dbReference type="PANTHER" id="PTHR42743">
    <property type="entry name" value="AMINO-ACID AMINOTRANSFERASE"/>
    <property type="match status" value="1"/>
</dbReference>
<dbReference type="SUPFAM" id="SSF56752">
    <property type="entry name" value="D-aminoacid aminotransferase-like PLP-dependent enzymes"/>
    <property type="match status" value="1"/>
</dbReference>
<proteinExistence type="inferred from homology"/>
<sequence length="295" mass="32704">MKIDLNGQLIEEGQAVVSVYDHGFLYGMGLFETFRTYGGRPFLLEWHLERLAAGCAELDMAFVPDPEGLRRRIARILEDSGLEDAYFRYTVTAGSGALGLPAEPYEQLTEVLYAKPLPPADPEVYRSGRGLQRLALPRSTPEGRTRLKSLHYMNNILARQEMRKYPWARSAEGLFLDGQGRLCEGIVSNVFFVRKGAIHTPAPETGLLCGITRRFVLSLAGELGIPVHEGFYDWEDLQQADEAFLTNSIQEIVPVTVLWDGQGGQSGIGGGCIGPVTERLLLAYRQAAVGEQMKR</sequence>
<evidence type="ECO:0000256" key="1">
    <source>
        <dbReference type="ARBA" id="ARBA00001933"/>
    </source>
</evidence>
<dbReference type="InterPro" id="IPR043132">
    <property type="entry name" value="BCAT-like_C"/>
</dbReference>
<dbReference type="CDD" id="cd00449">
    <property type="entry name" value="PLPDE_IV"/>
    <property type="match status" value="1"/>
</dbReference>
<dbReference type="KEGG" id="pms:KNP414_07567"/>
<evidence type="ECO:0000256" key="6">
    <source>
        <dbReference type="RuleBase" id="RU004516"/>
    </source>
</evidence>
<dbReference type="Proteomes" id="UP000006620">
    <property type="component" value="Chromosome"/>
</dbReference>
<dbReference type="GO" id="GO:0016829">
    <property type="term" value="F:lyase activity"/>
    <property type="evidence" value="ECO:0007669"/>
    <property type="project" value="UniProtKB-KW"/>
</dbReference>
<keyword evidence="7" id="KW-0456">Lyase</keyword>
<dbReference type="Gene3D" id="3.20.10.10">
    <property type="entry name" value="D-amino Acid Aminotransferase, subunit A, domain 2"/>
    <property type="match status" value="1"/>
</dbReference>
<organism evidence="7 8">
    <name type="scientific">Paenibacillus mucilaginosus (strain KNP414)</name>
    <dbReference type="NCBI Taxonomy" id="1036673"/>
    <lineage>
        <taxon>Bacteria</taxon>
        <taxon>Bacillati</taxon>
        <taxon>Bacillota</taxon>
        <taxon>Bacilli</taxon>
        <taxon>Bacillales</taxon>
        <taxon>Paenibacillaceae</taxon>
        <taxon>Paenibacillus</taxon>
    </lineage>
</organism>
<dbReference type="GO" id="GO:0046394">
    <property type="term" value="P:carboxylic acid biosynthetic process"/>
    <property type="evidence" value="ECO:0007669"/>
    <property type="project" value="UniProtKB-ARBA"/>
</dbReference>
<dbReference type="InterPro" id="IPR043131">
    <property type="entry name" value="BCAT-like_N"/>
</dbReference>
<evidence type="ECO:0000256" key="4">
    <source>
        <dbReference type="ARBA" id="ARBA00022898"/>
    </source>
</evidence>
<dbReference type="PANTHER" id="PTHR42743:SF11">
    <property type="entry name" value="AMINODEOXYCHORISMATE LYASE"/>
    <property type="match status" value="1"/>
</dbReference>
<dbReference type="Pfam" id="PF01063">
    <property type="entry name" value="Aminotran_4"/>
    <property type="match status" value="1"/>
</dbReference>
<keyword evidence="4 6" id="KW-0663">Pyridoxal phosphate</keyword>
<accession>F8FA85</accession>
<comment type="cofactor">
    <cofactor evidence="1 6">
        <name>pyridoxal 5'-phosphate</name>
        <dbReference type="ChEBI" id="CHEBI:597326"/>
    </cofactor>
</comment>
<dbReference type="EMBL" id="CP002869">
    <property type="protein sequence ID" value="AEI46058.1"/>
    <property type="molecule type" value="Genomic_DNA"/>
</dbReference>
<comment type="similarity">
    <text evidence="2 5">Belongs to the class-IV pyridoxal-phosphate-dependent aminotransferase family.</text>
</comment>
<dbReference type="PATRIC" id="fig|1036673.3.peg.7058"/>
<dbReference type="GO" id="GO:0005829">
    <property type="term" value="C:cytosol"/>
    <property type="evidence" value="ECO:0007669"/>
    <property type="project" value="TreeGrafter"/>
</dbReference>
<dbReference type="PROSITE" id="PS00770">
    <property type="entry name" value="AA_TRANSFER_CLASS_4"/>
    <property type="match status" value="1"/>
</dbReference>
<dbReference type="HOGENOM" id="CLU_020844_2_0_9"/>
<evidence type="ECO:0000256" key="2">
    <source>
        <dbReference type="ARBA" id="ARBA00009320"/>
    </source>
</evidence>
<gene>
    <name evidence="7" type="ordered locus">KNP414_07567</name>
</gene>
<reference evidence="8" key="1">
    <citation type="submission" date="2011-06" db="EMBL/GenBank/DDBJ databases">
        <title>Complete genome sequence of Paenibacillus mucilaginosus KNP414.</title>
        <authorList>
            <person name="Wang J."/>
            <person name="Hu S."/>
            <person name="Hu X."/>
            <person name="Zhang B."/>
            <person name="Dong D."/>
            <person name="Zhang S."/>
            <person name="Zhao K."/>
            <person name="Wu D."/>
        </authorList>
    </citation>
    <scope>NUCLEOTIDE SEQUENCE [LARGE SCALE GENOMIC DNA]</scope>
    <source>
        <strain evidence="8">KNP414</strain>
    </source>
</reference>
<evidence type="ECO:0000313" key="8">
    <source>
        <dbReference type="Proteomes" id="UP000006620"/>
    </source>
</evidence>
<dbReference type="RefSeq" id="WP_013921205.1">
    <property type="nucleotide sequence ID" value="NC_015690.1"/>
</dbReference>
<protein>
    <submittedName>
        <fullName evidence="7">4-amino-4-deoxychorismate lyase</fullName>
    </submittedName>
</protein>
<evidence type="ECO:0000256" key="5">
    <source>
        <dbReference type="RuleBase" id="RU004106"/>
    </source>
</evidence>
<evidence type="ECO:0000313" key="7">
    <source>
        <dbReference type="EMBL" id="AEI46058.1"/>
    </source>
</evidence>
<evidence type="ECO:0000256" key="3">
    <source>
        <dbReference type="ARBA" id="ARBA00011738"/>
    </source>
</evidence>
<name>F8FA85_PAEMK</name>
<dbReference type="InterPro" id="IPR001544">
    <property type="entry name" value="Aminotrans_IV"/>
</dbReference>
<dbReference type="InterPro" id="IPR018300">
    <property type="entry name" value="Aminotrans_IV_CS"/>
</dbReference>
<dbReference type="GO" id="GO:0008652">
    <property type="term" value="P:amino acid biosynthetic process"/>
    <property type="evidence" value="ECO:0007669"/>
    <property type="project" value="UniProtKB-ARBA"/>
</dbReference>
<dbReference type="AlphaFoldDB" id="F8FA85"/>
<reference evidence="7 8" key="2">
    <citation type="journal article" date="2013" name="Genome Announc.">
        <title>Genome Sequence of Growth-Improving Paenibacillus mucilaginosus Strain KNP414.</title>
        <authorList>
            <person name="Lu J.J."/>
            <person name="Wang J.F."/>
            <person name="Hu X.F."/>
        </authorList>
    </citation>
    <scope>NUCLEOTIDE SEQUENCE [LARGE SCALE GENOMIC DNA]</scope>
    <source>
        <strain evidence="7 8">KNP414</strain>
    </source>
</reference>
<dbReference type="FunFam" id="3.20.10.10:FF:000002">
    <property type="entry name" value="D-alanine aminotransferase"/>
    <property type="match status" value="1"/>
</dbReference>